<protein>
    <submittedName>
        <fullName evidence="2">Uncharacterized protein</fullName>
    </submittedName>
</protein>
<accession>A0A0D9WSB3</accession>
<reference evidence="2" key="3">
    <citation type="submission" date="2015-04" db="UniProtKB">
        <authorList>
            <consortium name="EnsemblPlants"/>
        </authorList>
    </citation>
    <scope>IDENTIFICATION</scope>
</reference>
<dbReference type="EnsemblPlants" id="LPERR06G18040.1">
    <property type="protein sequence ID" value="LPERR06G18040.1"/>
    <property type="gene ID" value="LPERR06G18040"/>
</dbReference>
<proteinExistence type="predicted"/>
<evidence type="ECO:0000313" key="3">
    <source>
        <dbReference type="Proteomes" id="UP000032180"/>
    </source>
</evidence>
<organism evidence="2 3">
    <name type="scientific">Leersia perrieri</name>
    <dbReference type="NCBI Taxonomy" id="77586"/>
    <lineage>
        <taxon>Eukaryota</taxon>
        <taxon>Viridiplantae</taxon>
        <taxon>Streptophyta</taxon>
        <taxon>Embryophyta</taxon>
        <taxon>Tracheophyta</taxon>
        <taxon>Spermatophyta</taxon>
        <taxon>Magnoliopsida</taxon>
        <taxon>Liliopsida</taxon>
        <taxon>Poales</taxon>
        <taxon>Poaceae</taxon>
        <taxon>BOP clade</taxon>
        <taxon>Oryzoideae</taxon>
        <taxon>Oryzeae</taxon>
        <taxon>Oryzinae</taxon>
        <taxon>Leersia</taxon>
    </lineage>
</organism>
<keyword evidence="3" id="KW-1185">Reference proteome</keyword>
<evidence type="ECO:0000256" key="1">
    <source>
        <dbReference type="SAM" id="MobiDB-lite"/>
    </source>
</evidence>
<reference evidence="2 3" key="1">
    <citation type="submission" date="2012-08" db="EMBL/GenBank/DDBJ databases">
        <title>Oryza genome evolution.</title>
        <authorList>
            <person name="Wing R.A."/>
        </authorList>
    </citation>
    <scope>NUCLEOTIDE SEQUENCE</scope>
</reference>
<dbReference type="HOGENOM" id="CLU_2889026_0_0_1"/>
<evidence type="ECO:0000313" key="2">
    <source>
        <dbReference type="EnsemblPlants" id="LPERR06G18040.1"/>
    </source>
</evidence>
<dbReference type="AlphaFoldDB" id="A0A0D9WSB3"/>
<reference evidence="3" key="2">
    <citation type="submission" date="2013-12" db="EMBL/GenBank/DDBJ databases">
        <authorList>
            <person name="Yu Y."/>
            <person name="Lee S."/>
            <person name="de Baynast K."/>
            <person name="Wissotski M."/>
            <person name="Liu L."/>
            <person name="Talag J."/>
            <person name="Goicoechea J."/>
            <person name="Angelova A."/>
            <person name="Jetty R."/>
            <person name="Kudrna D."/>
            <person name="Golser W."/>
            <person name="Rivera L."/>
            <person name="Zhang J."/>
            <person name="Wing R."/>
        </authorList>
    </citation>
    <scope>NUCLEOTIDE SEQUENCE</scope>
</reference>
<dbReference type="Proteomes" id="UP000032180">
    <property type="component" value="Chromosome 6"/>
</dbReference>
<sequence>MRLADRISARILRRRRRRSDKLTRTRSSMPPDWLTAVHKSRRGARPQEVKSCAVHPINLQPIQ</sequence>
<name>A0A0D9WSB3_9ORYZ</name>
<feature type="region of interest" description="Disordered" evidence="1">
    <location>
        <begin position="38"/>
        <end position="63"/>
    </location>
</feature>
<dbReference type="Gramene" id="LPERR06G18040.1">
    <property type="protein sequence ID" value="LPERR06G18040.1"/>
    <property type="gene ID" value="LPERR06G18040"/>
</dbReference>